<dbReference type="EMBL" id="CAJVQB010018333">
    <property type="protein sequence ID" value="CAG8787304.1"/>
    <property type="molecule type" value="Genomic_DNA"/>
</dbReference>
<organism evidence="1 2">
    <name type="scientific">Gigaspora margarita</name>
    <dbReference type="NCBI Taxonomy" id="4874"/>
    <lineage>
        <taxon>Eukaryota</taxon>
        <taxon>Fungi</taxon>
        <taxon>Fungi incertae sedis</taxon>
        <taxon>Mucoromycota</taxon>
        <taxon>Glomeromycotina</taxon>
        <taxon>Glomeromycetes</taxon>
        <taxon>Diversisporales</taxon>
        <taxon>Gigasporaceae</taxon>
        <taxon>Gigaspora</taxon>
    </lineage>
</organism>
<comment type="caution">
    <text evidence="1">The sequence shown here is derived from an EMBL/GenBank/DDBJ whole genome shotgun (WGS) entry which is preliminary data.</text>
</comment>
<keyword evidence="2" id="KW-1185">Reference proteome</keyword>
<sequence>MVKLFSAITSQVLIEPNELYIDYLEDLVKVKDHMLKHQKQIIKQLSQ</sequence>
<evidence type="ECO:0000313" key="1">
    <source>
        <dbReference type="EMBL" id="CAG8787304.1"/>
    </source>
</evidence>
<accession>A0ABN7VMS7</accession>
<name>A0ABN7VMS7_GIGMA</name>
<reference evidence="1 2" key="1">
    <citation type="submission" date="2021-06" db="EMBL/GenBank/DDBJ databases">
        <authorList>
            <person name="Kallberg Y."/>
            <person name="Tangrot J."/>
            <person name="Rosling A."/>
        </authorList>
    </citation>
    <scope>NUCLEOTIDE SEQUENCE [LARGE SCALE GENOMIC DNA]</scope>
    <source>
        <strain evidence="1 2">120-4 pot B 10/14</strain>
    </source>
</reference>
<proteinExistence type="predicted"/>
<protein>
    <submittedName>
        <fullName evidence="1">9455_t:CDS:1</fullName>
    </submittedName>
</protein>
<evidence type="ECO:0000313" key="2">
    <source>
        <dbReference type="Proteomes" id="UP000789901"/>
    </source>
</evidence>
<gene>
    <name evidence="1" type="ORF">GMARGA_LOCUS20664</name>
</gene>
<feature type="non-terminal residue" evidence="1">
    <location>
        <position position="47"/>
    </location>
</feature>
<dbReference type="Proteomes" id="UP000789901">
    <property type="component" value="Unassembled WGS sequence"/>
</dbReference>